<feature type="region of interest" description="Disordered" evidence="1">
    <location>
        <begin position="156"/>
        <end position="240"/>
    </location>
</feature>
<feature type="compositionally biased region" description="Acidic residues" evidence="1">
    <location>
        <begin position="181"/>
        <end position="200"/>
    </location>
</feature>
<feature type="compositionally biased region" description="Polar residues" evidence="1">
    <location>
        <begin position="223"/>
        <end position="238"/>
    </location>
</feature>
<evidence type="ECO:0000256" key="1">
    <source>
        <dbReference type="SAM" id="MobiDB-lite"/>
    </source>
</evidence>
<evidence type="ECO:0000313" key="2">
    <source>
        <dbReference type="EMBL" id="KAJ9625386.1"/>
    </source>
</evidence>
<dbReference type="EMBL" id="JAPDRN010000087">
    <property type="protein sequence ID" value="KAJ9625386.1"/>
    <property type="molecule type" value="Genomic_DNA"/>
</dbReference>
<reference evidence="2" key="1">
    <citation type="submission" date="2022-10" db="EMBL/GenBank/DDBJ databases">
        <title>Culturing micro-colonial fungi from biological soil crusts in the Mojave desert and describing Neophaeococcomyces mojavensis, and introducing the new genera and species Taxawa tesnikishii.</title>
        <authorList>
            <person name="Kurbessoian T."/>
            <person name="Stajich J.E."/>
        </authorList>
    </citation>
    <scope>NUCLEOTIDE SEQUENCE</scope>
    <source>
        <strain evidence="2">TK_35</strain>
    </source>
</reference>
<gene>
    <name evidence="2" type="ORF">H2204_010359</name>
</gene>
<dbReference type="Proteomes" id="UP001172681">
    <property type="component" value="Unassembled WGS sequence"/>
</dbReference>
<organism evidence="2 3">
    <name type="scientific">Knufia peltigerae</name>
    <dbReference type="NCBI Taxonomy" id="1002370"/>
    <lineage>
        <taxon>Eukaryota</taxon>
        <taxon>Fungi</taxon>
        <taxon>Dikarya</taxon>
        <taxon>Ascomycota</taxon>
        <taxon>Pezizomycotina</taxon>
        <taxon>Eurotiomycetes</taxon>
        <taxon>Chaetothyriomycetidae</taxon>
        <taxon>Chaetothyriales</taxon>
        <taxon>Trichomeriaceae</taxon>
        <taxon>Knufia</taxon>
    </lineage>
</organism>
<evidence type="ECO:0008006" key="4">
    <source>
        <dbReference type="Google" id="ProtNLM"/>
    </source>
</evidence>
<proteinExistence type="predicted"/>
<comment type="caution">
    <text evidence="2">The sequence shown here is derived from an EMBL/GenBank/DDBJ whole genome shotgun (WGS) entry which is preliminary data.</text>
</comment>
<evidence type="ECO:0000313" key="3">
    <source>
        <dbReference type="Proteomes" id="UP001172681"/>
    </source>
</evidence>
<accession>A0AA38XW61</accession>
<protein>
    <recommendedName>
        <fullName evidence="4">Fungal N-terminal domain-containing protein</fullName>
    </recommendedName>
</protein>
<keyword evidence="3" id="KW-1185">Reference proteome</keyword>
<sequence length="446" mass="50330">MSFGFSITDFKEVIKLSWDLYVSLKEGPEEIKNIARDLATIYGVLNHIHDDISGDDSAIKAHGEGRVKMLQTMTLKLKATLDEVQRLVDKFRPMAATSKIPEQLWIKVKWVAGQKRIKRIHQDISFHISSFNLLMTSMGNSSLRRIEAGLQEMRFDSHKGSESLKSARTNTWTTETTARDDDQDGDVDNEVEVDDEDVEDDQKMVPAPSPQSNGHQRKPRSPPTGTANTPAQDVNSDNGVPFNWPKGLTPAVTLRSPEFVARIESLSTGEQSQLAEIIFANCRTACFDFYRNNALWRAKFATSDTSHDRRLFELDNGTFPKTPNDLDLVQWLLKIRYTTSSIAPPDAVSTMAFWDYNGMHSTFAWSTRIPALIDVFDKIDTDVFEECLLCSIHLCQHLQAWNAAGRLKALWKMIHTSSLPSKEDWWKILAKLEPGSSTAHAMVGVR</sequence>
<dbReference type="AlphaFoldDB" id="A0AA38XW61"/>
<name>A0AA38XW61_9EURO</name>